<organism evidence="1 2">
    <name type="scientific">Rhizoctonia solani</name>
    <dbReference type="NCBI Taxonomy" id="456999"/>
    <lineage>
        <taxon>Eukaryota</taxon>
        <taxon>Fungi</taxon>
        <taxon>Dikarya</taxon>
        <taxon>Basidiomycota</taxon>
        <taxon>Agaricomycotina</taxon>
        <taxon>Agaricomycetes</taxon>
        <taxon>Cantharellales</taxon>
        <taxon>Ceratobasidiaceae</taxon>
        <taxon>Rhizoctonia</taxon>
    </lineage>
</organism>
<reference evidence="1" key="1">
    <citation type="submission" date="2021-01" db="EMBL/GenBank/DDBJ databases">
        <authorList>
            <person name="Kaushik A."/>
        </authorList>
    </citation>
    <scope>NUCLEOTIDE SEQUENCE</scope>
    <source>
        <strain evidence="1">AG3-T5</strain>
    </source>
</reference>
<evidence type="ECO:0000313" key="2">
    <source>
        <dbReference type="Proteomes" id="UP000663841"/>
    </source>
</evidence>
<gene>
    <name evidence="1" type="ORF">RDB_LOCUS29521</name>
</gene>
<sequence length="261" mass="29827">MSAPRPKKVLLVGIGGPTCSGKTTLAKYLRATLPNSFIIHQDDFAPPRELIPVHPVYNVQDWDDAPGAIDWPRLRASLKHVKDHGVLPDSHSSHDDLNEQREVPIPQGMLERWKLQFQEVERKWSSKGVDIIWALLDGFLLYWDKEVVGHLDVKIFVHVSEDVLRKRRHERHGYHTAAQSDVTEGALWRDPPNYWEQIVYPAYIRAHKHLFQNEDVEKGDLTPEYANDLLLLRGEGHGDQTQDMGQMVEISAQCILSVSSP</sequence>
<dbReference type="EMBL" id="CAJMWW010000068">
    <property type="protein sequence ID" value="CAE6414680.1"/>
    <property type="molecule type" value="Genomic_DNA"/>
</dbReference>
<dbReference type="Proteomes" id="UP000663841">
    <property type="component" value="Unassembled WGS sequence"/>
</dbReference>
<dbReference type="FunFam" id="3.40.50.300:FF:002582">
    <property type="entry name" value="Nicotinamide riboside kinase, variant"/>
    <property type="match status" value="1"/>
</dbReference>
<dbReference type="PANTHER" id="PTHR10285">
    <property type="entry name" value="URIDINE KINASE"/>
    <property type="match status" value="1"/>
</dbReference>
<dbReference type="Gene3D" id="3.40.50.300">
    <property type="entry name" value="P-loop containing nucleotide triphosphate hydrolases"/>
    <property type="match status" value="1"/>
</dbReference>
<proteinExistence type="predicted"/>
<dbReference type="AlphaFoldDB" id="A0A8H2X2E3"/>
<comment type="caution">
    <text evidence="1">The sequence shown here is derived from an EMBL/GenBank/DDBJ whole genome shotgun (WGS) entry which is preliminary data.</text>
</comment>
<accession>A0A8H2X2E3</accession>
<dbReference type="SUPFAM" id="SSF52540">
    <property type="entry name" value="P-loop containing nucleoside triphosphate hydrolases"/>
    <property type="match status" value="1"/>
</dbReference>
<dbReference type="InterPro" id="IPR027417">
    <property type="entry name" value="P-loop_NTPase"/>
</dbReference>
<name>A0A8H2X2E3_9AGAM</name>
<evidence type="ECO:0000313" key="1">
    <source>
        <dbReference type="EMBL" id="CAE6414680.1"/>
    </source>
</evidence>
<protein>
    <recommendedName>
        <fullName evidence="3">P-loop containing nucleoside triphosphate hydrolase protein</fullName>
    </recommendedName>
</protein>
<dbReference type="CDD" id="cd02024">
    <property type="entry name" value="NRK1"/>
    <property type="match status" value="1"/>
</dbReference>
<evidence type="ECO:0008006" key="3">
    <source>
        <dbReference type="Google" id="ProtNLM"/>
    </source>
</evidence>